<dbReference type="SUPFAM" id="SSF51430">
    <property type="entry name" value="NAD(P)-linked oxidoreductase"/>
    <property type="match status" value="1"/>
</dbReference>
<dbReference type="Proteomes" id="UP000503011">
    <property type="component" value="Chromosome"/>
</dbReference>
<dbReference type="InterPro" id="IPR036812">
    <property type="entry name" value="NAD(P)_OxRdtase_dom_sf"/>
</dbReference>
<dbReference type="KEGG" id="psuu:Psuf_058590"/>
<dbReference type="EMBL" id="AP022871">
    <property type="protein sequence ID" value="BCB88546.1"/>
    <property type="molecule type" value="Genomic_DNA"/>
</dbReference>
<reference evidence="3 4" key="2">
    <citation type="submission" date="2020-03" db="EMBL/GenBank/DDBJ databases">
        <authorList>
            <person name="Ichikawa N."/>
            <person name="Kimura A."/>
            <person name="Kitahashi Y."/>
            <person name="Uohara A."/>
        </authorList>
    </citation>
    <scope>NUCLEOTIDE SEQUENCE [LARGE SCALE GENOMIC DNA]</scope>
    <source>
        <strain evidence="3 4">NBRC 105367</strain>
    </source>
</reference>
<dbReference type="InterPro" id="IPR050523">
    <property type="entry name" value="AKR_Detox_Biosynth"/>
</dbReference>
<dbReference type="PANTHER" id="PTHR43364:SF5">
    <property type="entry name" value="REDUCTASE"/>
    <property type="match status" value="1"/>
</dbReference>
<dbReference type="InterPro" id="IPR023210">
    <property type="entry name" value="NADP_OxRdtase_dom"/>
</dbReference>
<proteinExistence type="predicted"/>
<evidence type="ECO:0000259" key="2">
    <source>
        <dbReference type="Pfam" id="PF00248"/>
    </source>
</evidence>
<keyword evidence="4" id="KW-1185">Reference proteome</keyword>
<dbReference type="GO" id="GO:0005829">
    <property type="term" value="C:cytosol"/>
    <property type="evidence" value="ECO:0007669"/>
    <property type="project" value="UniProtKB-ARBA"/>
</dbReference>
<evidence type="ECO:0000256" key="1">
    <source>
        <dbReference type="ARBA" id="ARBA00023002"/>
    </source>
</evidence>
<feature type="domain" description="NADP-dependent oxidoreductase" evidence="2">
    <location>
        <begin position="18"/>
        <end position="314"/>
    </location>
</feature>
<gene>
    <name evidence="3" type="ORF">Psuf_058590</name>
</gene>
<dbReference type="FunFam" id="3.20.20.100:FF:000004">
    <property type="entry name" value="Oxidoreductase, aldo/keto reductase"/>
    <property type="match status" value="1"/>
</dbReference>
<dbReference type="Pfam" id="PF00248">
    <property type="entry name" value="Aldo_ket_red"/>
    <property type="match status" value="1"/>
</dbReference>
<dbReference type="GO" id="GO:0016491">
    <property type="term" value="F:oxidoreductase activity"/>
    <property type="evidence" value="ECO:0007669"/>
    <property type="project" value="UniProtKB-KW"/>
</dbReference>
<name>A0A6F8YR61_9ACTN</name>
<dbReference type="PANTHER" id="PTHR43364">
    <property type="entry name" value="NADH-SPECIFIC METHYLGLYOXAL REDUCTASE-RELATED"/>
    <property type="match status" value="1"/>
</dbReference>
<dbReference type="Gene3D" id="3.20.20.100">
    <property type="entry name" value="NADP-dependent oxidoreductase domain"/>
    <property type="match status" value="1"/>
</dbReference>
<dbReference type="AlphaFoldDB" id="A0A6F8YR61"/>
<keyword evidence="1" id="KW-0560">Oxidoreductase</keyword>
<evidence type="ECO:0000313" key="3">
    <source>
        <dbReference type="EMBL" id="BCB88546.1"/>
    </source>
</evidence>
<reference evidence="3 4" key="1">
    <citation type="submission" date="2020-03" db="EMBL/GenBank/DDBJ databases">
        <title>Whole genome shotgun sequence of Phytohabitans suffuscus NBRC 105367.</title>
        <authorList>
            <person name="Komaki H."/>
            <person name="Tamura T."/>
        </authorList>
    </citation>
    <scope>NUCLEOTIDE SEQUENCE [LARGE SCALE GENOMIC DNA]</scope>
    <source>
        <strain evidence="3 4">NBRC 105367</strain>
    </source>
</reference>
<accession>A0A6F8YR61</accession>
<protein>
    <submittedName>
        <fullName evidence="3">Oxidoreductase</fullName>
    </submittedName>
</protein>
<evidence type="ECO:0000313" key="4">
    <source>
        <dbReference type="Proteomes" id="UP000503011"/>
    </source>
</evidence>
<sequence length="331" mass="35851">MTKALHTPLGRTGLRVSRLGLGTVNFGGRVEEHDALLLLDAAVDRGITLVDTANIYGWRVHKGYTEELIGRWFAGRPGRRDDIVLATKVGSAMTGRVNDSGLSARNIIAACEASLRRLGTDWIDLYQMHEVDRTVGWAEVWEAMETLIRQGKVRYVGSSNFAGWDIASAQDAAERRGLLGLASEQCCYNLVTRHTELEVIPAAAAHGLGVLVWSPLHSGLLGGVLRKVADGTAVKSAQGRAVPALERDRDTIAGYERYCAKIERDPAEVAMAWALSRPHVTSILTGPRTPSQLDAAFRALERGLHADELAALDEMFPPIGFGGPAPKAWIA</sequence>
<organism evidence="3 4">
    <name type="scientific">Phytohabitans suffuscus</name>
    <dbReference type="NCBI Taxonomy" id="624315"/>
    <lineage>
        <taxon>Bacteria</taxon>
        <taxon>Bacillati</taxon>
        <taxon>Actinomycetota</taxon>
        <taxon>Actinomycetes</taxon>
        <taxon>Micromonosporales</taxon>
        <taxon>Micromonosporaceae</taxon>
    </lineage>
</organism>
<dbReference type="RefSeq" id="WP_232075120.1">
    <property type="nucleotide sequence ID" value="NZ_AP022871.1"/>
</dbReference>